<proteinExistence type="predicted"/>
<dbReference type="Pfam" id="PF03732">
    <property type="entry name" value="Retrotrans_gag"/>
    <property type="match status" value="1"/>
</dbReference>
<protein>
    <submittedName>
        <fullName evidence="2">Retrotransposon gag domain-containing protein</fullName>
    </submittedName>
</protein>
<evidence type="ECO:0000313" key="2">
    <source>
        <dbReference type="EMBL" id="PWA49128.1"/>
    </source>
</evidence>
<dbReference type="EMBL" id="PKPP01009067">
    <property type="protein sequence ID" value="PWA49128.1"/>
    <property type="molecule type" value="Genomic_DNA"/>
</dbReference>
<feature type="domain" description="Retrotransposon gag" evidence="1">
    <location>
        <begin position="56"/>
        <end position="148"/>
    </location>
</feature>
<sequence length="152" mass="17960">MTQAAVGQFIAKNIATDPTEDLTHVEFMDTKEFLKWFEEIEKIFRCGDCRKEDKVKFATCTFRDHAQEWWTKYIQIVGVDTAYSHSWEKLKMMMSLKFCVRSELRAMGQETLDFTMVGDDVVKYTTRFYELARLAPAMDEPESKKLERQRNT</sequence>
<keyword evidence="3" id="KW-1185">Reference proteome</keyword>
<dbReference type="InterPro" id="IPR005162">
    <property type="entry name" value="Retrotrans_gag_dom"/>
</dbReference>
<dbReference type="OrthoDB" id="1936908at2759"/>
<gene>
    <name evidence="2" type="ORF">CTI12_AA481490</name>
</gene>
<evidence type="ECO:0000313" key="3">
    <source>
        <dbReference type="Proteomes" id="UP000245207"/>
    </source>
</evidence>
<name>A0A2U1LJE6_ARTAN</name>
<comment type="caution">
    <text evidence="2">The sequence shown here is derived from an EMBL/GenBank/DDBJ whole genome shotgun (WGS) entry which is preliminary data.</text>
</comment>
<dbReference type="AlphaFoldDB" id="A0A2U1LJE6"/>
<reference evidence="2 3" key="1">
    <citation type="journal article" date="2018" name="Mol. Plant">
        <title>The genome of Artemisia annua provides insight into the evolution of Asteraceae family and artemisinin biosynthesis.</title>
        <authorList>
            <person name="Shen Q."/>
            <person name="Zhang L."/>
            <person name="Liao Z."/>
            <person name="Wang S."/>
            <person name="Yan T."/>
            <person name="Shi P."/>
            <person name="Liu M."/>
            <person name="Fu X."/>
            <person name="Pan Q."/>
            <person name="Wang Y."/>
            <person name="Lv Z."/>
            <person name="Lu X."/>
            <person name="Zhang F."/>
            <person name="Jiang W."/>
            <person name="Ma Y."/>
            <person name="Chen M."/>
            <person name="Hao X."/>
            <person name="Li L."/>
            <person name="Tang Y."/>
            <person name="Lv G."/>
            <person name="Zhou Y."/>
            <person name="Sun X."/>
            <person name="Brodelius P.E."/>
            <person name="Rose J.K.C."/>
            <person name="Tang K."/>
        </authorList>
    </citation>
    <scope>NUCLEOTIDE SEQUENCE [LARGE SCALE GENOMIC DNA]</scope>
    <source>
        <strain evidence="3">cv. Huhao1</strain>
        <tissue evidence="2">Leaf</tissue>
    </source>
</reference>
<accession>A0A2U1LJE6</accession>
<organism evidence="2 3">
    <name type="scientific">Artemisia annua</name>
    <name type="common">Sweet wormwood</name>
    <dbReference type="NCBI Taxonomy" id="35608"/>
    <lineage>
        <taxon>Eukaryota</taxon>
        <taxon>Viridiplantae</taxon>
        <taxon>Streptophyta</taxon>
        <taxon>Embryophyta</taxon>
        <taxon>Tracheophyta</taxon>
        <taxon>Spermatophyta</taxon>
        <taxon>Magnoliopsida</taxon>
        <taxon>eudicotyledons</taxon>
        <taxon>Gunneridae</taxon>
        <taxon>Pentapetalae</taxon>
        <taxon>asterids</taxon>
        <taxon>campanulids</taxon>
        <taxon>Asterales</taxon>
        <taxon>Asteraceae</taxon>
        <taxon>Asteroideae</taxon>
        <taxon>Anthemideae</taxon>
        <taxon>Artemisiinae</taxon>
        <taxon>Artemisia</taxon>
    </lineage>
</organism>
<evidence type="ECO:0000259" key="1">
    <source>
        <dbReference type="Pfam" id="PF03732"/>
    </source>
</evidence>
<dbReference type="Proteomes" id="UP000245207">
    <property type="component" value="Unassembled WGS sequence"/>
</dbReference>